<comment type="caution">
    <text evidence="2">The sequence shown here is derived from an EMBL/GenBank/DDBJ whole genome shotgun (WGS) entry which is preliminary data.</text>
</comment>
<dbReference type="InterPro" id="IPR051686">
    <property type="entry name" value="Lipoprotein_DolP"/>
</dbReference>
<proteinExistence type="predicted"/>
<dbReference type="EMBL" id="BKZW01000001">
    <property type="protein sequence ID" value="GER86628.1"/>
    <property type="molecule type" value="Genomic_DNA"/>
</dbReference>
<evidence type="ECO:0000313" key="3">
    <source>
        <dbReference type="Proteomes" id="UP000326912"/>
    </source>
</evidence>
<dbReference type="InterPro" id="IPR011033">
    <property type="entry name" value="PRC_barrel-like_sf"/>
</dbReference>
<dbReference type="PANTHER" id="PTHR34606">
    <property type="entry name" value="BON DOMAIN-CONTAINING PROTEIN"/>
    <property type="match status" value="1"/>
</dbReference>
<accession>A0A5J4KCU0</accession>
<dbReference type="RefSeq" id="WP_151754730.1">
    <property type="nucleotide sequence ID" value="NZ_BKZW01000001.1"/>
</dbReference>
<dbReference type="Gene3D" id="3.30.1340.30">
    <property type="match status" value="1"/>
</dbReference>
<keyword evidence="3" id="KW-1185">Reference proteome</keyword>
<name>A0A5J4KCU0_9CHLR</name>
<gene>
    <name evidence="2" type="ORF">KDW_07900</name>
</gene>
<feature type="domain" description="BON" evidence="1">
    <location>
        <begin position="235"/>
        <end position="303"/>
    </location>
</feature>
<evidence type="ECO:0000313" key="2">
    <source>
        <dbReference type="EMBL" id="GER86628.1"/>
    </source>
</evidence>
<dbReference type="AlphaFoldDB" id="A0A5J4KCU0"/>
<dbReference type="Pfam" id="PF04972">
    <property type="entry name" value="BON"/>
    <property type="match status" value="1"/>
</dbReference>
<reference evidence="2 3" key="1">
    <citation type="submission" date="2019-10" db="EMBL/GenBank/DDBJ databases">
        <title>Dictyobacter vulcani sp. nov., within the class Ktedonobacteria, isolated from soil of volcanic Mt. Zao.</title>
        <authorList>
            <person name="Zheng Y."/>
            <person name="Wang C.M."/>
            <person name="Sakai Y."/>
            <person name="Abe K."/>
            <person name="Yokota A."/>
            <person name="Yabe S."/>
        </authorList>
    </citation>
    <scope>NUCLEOTIDE SEQUENCE [LARGE SCALE GENOMIC DNA]</scope>
    <source>
        <strain evidence="2 3">W12</strain>
    </source>
</reference>
<evidence type="ECO:0000259" key="1">
    <source>
        <dbReference type="PROSITE" id="PS50914"/>
    </source>
</evidence>
<dbReference type="SUPFAM" id="SSF50346">
    <property type="entry name" value="PRC-barrel domain"/>
    <property type="match status" value="1"/>
</dbReference>
<dbReference type="InterPro" id="IPR007055">
    <property type="entry name" value="BON_dom"/>
</dbReference>
<sequence>MEKLARISEMETFHFGGKVFCTDGEDGTLSHLGVDPNSRRIVSLGVKVGRFLKKTVYVPFSAVTAASGNGVVLSLTCDELTASPTQATGVLLDARSSVQETGSNSRGTLKLVAVYPQSGELAYVVARSLRANQDLLLRPEYITKVDAGVISTNVPEPVFQTLAAYRTDEDLQREVESVLFDMAPIHVDFPGMRVRVLDSVLYLDGNISSSLRGDMVEDQASGVQGLLEIKNRLVGDDELAANLAMALGRDERTRDLPVGVYPRLGSVRLSGTVRTAQQKAAAEEIARSFEGVRSVNNELLVNPKTEGLNVMASSAGGDGEDLIPGKYIRHTK</sequence>
<protein>
    <recommendedName>
        <fullName evidence="1">BON domain-containing protein</fullName>
    </recommendedName>
</protein>
<dbReference type="PANTHER" id="PTHR34606:SF15">
    <property type="entry name" value="BON DOMAIN-CONTAINING PROTEIN"/>
    <property type="match status" value="1"/>
</dbReference>
<dbReference type="Proteomes" id="UP000326912">
    <property type="component" value="Unassembled WGS sequence"/>
</dbReference>
<dbReference type="PROSITE" id="PS50914">
    <property type="entry name" value="BON"/>
    <property type="match status" value="1"/>
</dbReference>
<organism evidence="2 3">
    <name type="scientific">Dictyobacter vulcani</name>
    <dbReference type="NCBI Taxonomy" id="2607529"/>
    <lineage>
        <taxon>Bacteria</taxon>
        <taxon>Bacillati</taxon>
        <taxon>Chloroflexota</taxon>
        <taxon>Ktedonobacteria</taxon>
        <taxon>Ktedonobacterales</taxon>
        <taxon>Dictyobacteraceae</taxon>
        <taxon>Dictyobacter</taxon>
    </lineage>
</organism>